<dbReference type="GO" id="GO:0004109">
    <property type="term" value="F:coproporphyrinogen oxidase activity"/>
    <property type="evidence" value="ECO:0007669"/>
    <property type="project" value="InterPro"/>
</dbReference>
<dbReference type="InterPro" id="IPR058240">
    <property type="entry name" value="rSAM_sf"/>
</dbReference>
<protein>
    <recommendedName>
        <fullName evidence="2">Heme chaperone HemW</fullName>
    </recommendedName>
</protein>
<sequence length="375" mass="42484">MAGIYLHIPFCKQACNYCNFHFSTSLRLKNELLEALKAEIVLQKHYLDGQTIETVYFGGGTPSLLSSEEIMEIWDVIESSFPNQDLKEITLEANPDDLNKDYLKALKYTPINRLSIGIQSFHDKDLQYMNRAHNAGEAEYAVKAAQDAGLDNISIDLIYGTPTMTDKEWLQNIQTALGLNVTHISSYALTVEPKTALAHAIEKGKTKEPDNSQTAYQFEQLMQSLTTAGFEHYEISNFALPGKYAIHNTNYWKGKHYLGLGPSAHSYNNKSRQWNVANNAAYIKSILAERKIPFEIEQLSFENRFNEYVMISLRTMWGADLNYMTSHFGTDVTEEFLNNCKEFIEEGKMEIKGQNVVLTPKGKLLADGIASELFI</sequence>
<dbReference type="InterPro" id="IPR023404">
    <property type="entry name" value="rSAM_horseshoe"/>
</dbReference>
<name>A0A5M6CUW1_9BACT</name>
<dbReference type="Proteomes" id="UP000323632">
    <property type="component" value="Unassembled WGS sequence"/>
</dbReference>
<keyword evidence="2" id="KW-0004">4Fe-4S</keyword>
<dbReference type="SMART" id="SM00729">
    <property type="entry name" value="Elp3"/>
    <property type="match status" value="1"/>
</dbReference>
<comment type="caution">
    <text evidence="4">The sequence shown here is derived from an EMBL/GenBank/DDBJ whole genome shotgun (WGS) entry which is preliminary data.</text>
</comment>
<keyword evidence="2" id="KW-0963">Cytoplasm</keyword>
<dbReference type="Pfam" id="PF04055">
    <property type="entry name" value="Radical_SAM"/>
    <property type="match status" value="1"/>
</dbReference>
<dbReference type="PROSITE" id="PS51918">
    <property type="entry name" value="RADICAL_SAM"/>
    <property type="match status" value="1"/>
</dbReference>
<dbReference type="PANTHER" id="PTHR13932">
    <property type="entry name" value="COPROPORPHYRINIGEN III OXIDASE"/>
    <property type="match status" value="1"/>
</dbReference>
<dbReference type="PANTHER" id="PTHR13932:SF5">
    <property type="entry name" value="RADICAL S-ADENOSYL METHIONINE DOMAIN-CONTAINING PROTEIN 1, MITOCHONDRIAL"/>
    <property type="match status" value="1"/>
</dbReference>
<dbReference type="SFLD" id="SFLDS00029">
    <property type="entry name" value="Radical_SAM"/>
    <property type="match status" value="1"/>
</dbReference>
<evidence type="ECO:0000313" key="4">
    <source>
        <dbReference type="EMBL" id="KAA5536979.1"/>
    </source>
</evidence>
<keyword evidence="2" id="KW-0349">Heme</keyword>
<proteinExistence type="inferred from homology"/>
<accession>A0A5M6CUW1</accession>
<dbReference type="InterPro" id="IPR034505">
    <property type="entry name" value="Coproporphyrinogen-III_oxidase"/>
</dbReference>
<dbReference type="SUPFAM" id="SSF102114">
    <property type="entry name" value="Radical SAM enzymes"/>
    <property type="match status" value="1"/>
</dbReference>
<dbReference type="Pfam" id="PF06969">
    <property type="entry name" value="HemN_C"/>
    <property type="match status" value="1"/>
</dbReference>
<dbReference type="SFLD" id="SFLDG01082">
    <property type="entry name" value="B12-binding_domain_containing"/>
    <property type="match status" value="1"/>
</dbReference>
<dbReference type="SFLD" id="SFLDF00288">
    <property type="entry name" value="HemN-like__clustered_with_nucl"/>
    <property type="match status" value="1"/>
</dbReference>
<keyword evidence="2" id="KW-0479">Metal-binding</keyword>
<keyword evidence="5" id="KW-1185">Reference proteome</keyword>
<keyword evidence="2" id="KW-0143">Chaperone</keyword>
<dbReference type="SFLD" id="SFLDF00562">
    <property type="entry name" value="HemN-like__clustered_with_heat"/>
    <property type="match status" value="1"/>
</dbReference>
<reference evidence="4 5" key="1">
    <citation type="submission" date="2019-09" db="EMBL/GenBank/DDBJ databases">
        <title>Genome sequence and assembly of Taibaiella sp.</title>
        <authorList>
            <person name="Chhetri G."/>
        </authorList>
    </citation>
    <scope>NUCLEOTIDE SEQUENCE [LARGE SCALE GENOMIC DNA]</scope>
    <source>
        <strain evidence="4 5">KVB11</strain>
    </source>
</reference>
<keyword evidence="2" id="KW-0408">Iron</keyword>
<feature type="domain" description="Radical SAM core" evidence="3">
    <location>
        <begin position="1"/>
        <end position="231"/>
    </location>
</feature>
<dbReference type="GO" id="GO:0006779">
    <property type="term" value="P:porphyrin-containing compound biosynthetic process"/>
    <property type="evidence" value="ECO:0007669"/>
    <property type="project" value="InterPro"/>
</dbReference>
<comment type="similarity">
    <text evidence="1">Belongs to the anaerobic coproporphyrinogen-III oxidase family. HemW subfamily.</text>
</comment>
<evidence type="ECO:0000259" key="3">
    <source>
        <dbReference type="PROSITE" id="PS51918"/>
    </source>
</evidence>
<dbReference type="SFLD" id="SFLDG01065">
    <property type="entry name" value="anaerobic_coproporphyrinogen-I"/>
    <property type="match status" value="1"/>
</dbReference>
<dbReference type="InterPro" id="IPR006638">
    <property type="entry name" value="Elp3/MiaA/NifB-like_rSAM"/>
</dbReference>
<dbReference type="Gene3D" id="3.80.30.20">
    <property type="entry name" value="tm_1862 like domain"/>
    <property type="match status" value="1"/>
</dbReference>
<dbReference type="GO" id="GO:0051539">
    <property type="term" value="F:4 iron, 4 sulfur cluster binding"/>
    <property type="evidence" value="ECO:0007669"/>
    <property type="project" value="UniProtKB-UniRule"/>
</dbReference>
<evidence type="ECO:0000256" key="2">
    <source>
        <dbReference type="RuleBase" id="RU364116"/>
    </source>
</evidence>
<dbReference type="InterPro" id="IPR004559">
    <property type="entry name" value="HemW-like"/>
</dbReference>
<comment type="function">
    <text evidence="2">Probably acts as a heme chaperone, transferring heme to an unknown acceptor. Binds one molecule of heme per monomer, possibly covalently. Binds 1 [4Fe-4S] cluster. The cluster is coordinated with 3 cysteines and an exchangeable S-adenosyl-L-methionine.</text>
</comment>
<dbReference type="GO" id="GO:0046872">
    <property type="term" value="F:metal ion binding"/>
    <property type="evidence" value="ECO:0007669"/>
    <property type="project" value="UniProtKB-UniRule"/>
</dbReference>
<gene>
    <name evidence="4" type="primary">hemW</name>
    <name evidence="4" type="ORF">F0919_04730</name>
</gene>
<keyword evidence="2" id="KW-0949">S-adenosyl-L-methionine</keyword>
<comment type="subcellular location">
    <subcellularLocation>
        <location evidence="2">Cytoplasm</location>
    </subcellularLocation>
</comment>
<keyword evidence="2" id="KW-0411">Iron-sulfur</keyword>
<dbReference type="AlphaFoldDB" id="A0A5M6CUW1"/>
<evidence type="ECO:0000256" key="1">
    <source>
        <dbReference type="ARBA" id="ARBA00006100"/>
    </source>
</evidence>
<dbReference type="InterPro" id="IPR007197">
    <property type="entry name" value="rSAM"/>
</dbReference>
<dbReference type="CDD" id="cd01335">
    <property type="entry name" value="Radical_SAM"/>
    <property type="match status" value="1"/>
</dbReference>
<dbReference type="EMBL" id="VWSH01000001">
    <property type="protein sequence ID" value="KAA5536979.1"/>
    <property type="molecule type" value="Genomic_DNA"/>
</dbReference>
<dbReference type="RefSeq" id="WP_150031556.1">
    <property type="nucleotide sequence ID" value="NZ_VWSH01000001.1"/>
</dbReference>
<dbReference type="GO" id="GO:0005737">
    <property type="term" value="C:cytoplasm"/>
    <property type="evidence" value="ECO:0007669"/>
    <property type="project" value="UniProtKB-SubCell"/>
</dbReference>
<evidence type="ECO:0000313" key="5">
    <source>
        <dbReference type="Proteomes" id="UP000323632"/>
    </source>
</evidence>
<dbReference type="NCBIfam" id="TIGR00539">
    <property type="entry name" value="hemN_rel"/>
    <property type="match status" value="1"/>
</dbReference>
<organism evidence="4 5">
    <name type="scientific">Taibaiella lutea</name>
    <dbReference type="NCBI Taxonomy" id="2608001"/>
    <lineage>
        <taxon>Bacteria</taxon>
        <taxon>Pseudomonadati</taxon>
        <taxon>Bacteroidota</taxon>
        <taxon>Chitinophagia</taxon>
        <taxon>Chitinophagales</taxon>
        <taxon>Chitinophagaceae</taxon>
        <taxon>Taibaiella</taxon>
    </lineage>
</organism>
<dbReference type="InterPro" id="IPR010723">
    <property type="entry name" value="HemN_C"/>
</dbReference>